<dbReference type="InterPro" id="IPR029045">
    <property type="entry name" value="ClpP/crotonase-like_dom_sf"/>
</dbReference>
<keyword evidence="7" id="KW-1185">Reference proteome</keyword>
<evidence type="ECO:0000256" key="4">
    <source>
        <dbReference type="RuleBase" id="RU003707"/>
    </source>
</evidence>
<dbReference type="GO" id="GO:0006635">
    <property type="term" value="P:fatty acid beta-oxidation"/>
    <property type="evidence" value="ECO:0007669"/>
    <property type="project" value="TreeGrafter"/>
</dbReference>
<dbReference type="GO" id="GO:0004300">
    <property type="term" value="F:enoyl-CoA hydratase activity"/>
    <property type="evidence" value="ECO:0007669"/>
    <property type="project" value="UniProtKB-EC"/>
</dbReference>
<keyword evidence="3 6" id="KW-0456">Lyase</keyword>
<dbReference type="Pfam" id="PF00378">
    <property type="entry name" value="ECH_1"/>
    <property type="match status" value="1"/>
</dbReference>
<protein>
    <submittedName>
        <fullName evidence="6">Crotonase/enoyl-CoA hydratase family protein</fullName>
        <ecNumber evidence="6">4.2.1.17</ecNumber>
    </submittedName>
</protein>
<name>A0A556AGL3_9BURK</name>
<evidence type="ECO:0000256" key="3">
    <source>
        <dbReference type="ARBA" id="ARBA00023239"/>
    </source>
</evidence>
<dbReference type="RefSeq" id="WP_143949576.1">
    <property type="nucleotide sequence ID" value="NZ_BAABMB010000001.1"/>
</dbReference>
<dbReference type="PANTHER" id="PTHR11941:SF169">
    <property type="entry name" value="(7AS)-7A-METHYL-1,5-DIOXO-2,3,5,6,7,7A-HEXAHYDRO-1H-INDENE-CARBOXYL-COA HYDROLASE"/>
    <property type="match status" value="1"/>
</dbReference>
<gene>
    <name evidence="6" type="ORF">FOZ76_17475</name>
</gene>
<sequence>MTPTPHLLVERHDGVAVVTLNRPEKRNALSPEMVVRLAAFWQSVADDDSVRAVVVTGAGHEAFCAGGDLGTLIPLMMRTRAPQDEWEIQFAQDRKQLHAALLRSASFFKPVIAAINGNALAGGAEFVMSTDLRVMSDAATIGVTEVRRGLIASGGSLVRMARQVPWAHAMELLLLGEPVGAERALAMGLVNRVVPPEEVLPTALDLARRVSLGAPVALEKTKEVVVLSSGRPLEEAFAIETRCTKENAATEDAKEGPRAFMEKRPPVFRGRAAR</sequence>
<dbReference type="OrthoDB" id="9777711at2"/>
<feature type="region of interest" description="Disordered" evidence="5">
    <location>
        <begin position="247"/>
        <end position="274"/>
    </location>
</feature>
<comment type="caution">
    <text evidence="6">The sequence shown here is derived from an EMBL/GenBank/DDBJ whole genome shotgun (WGS) entry which is preliminary data.</text>
</comment>
<dbReference type="Gene3D" id="3.30.300.220">
    <property type="match status" value="1"/>
</dbReference>
<dbReference type="Proteomes" id="UP000318405">
    <property type="component" value="Unassembled WGS sequence"/>
</dbReference>
<comment type="similarity">
    <text evidence="1 4">Belongs to the enoyl-CoA hydratase/isomerase family.</text>
</comment>
<dbReference type="InterPro" id="IPR001753">
    <property type="entry name" value="Enoyl-CoA_hydra/iso"/>
</dbReference>
<dbReference type="Gene3D" id="3.90.226.20">
    <property type="match status" value="1"/>
</dbReference>
<dbReference type="SUPFAM" id="SSF52096">
    <property type="entry name" value="ClpP/crotonase"/>
    <property type="match status" value="1"/>
</dbReference>
<reference evidence="6 7" key="1">
    <citation type="submission" date="2019-07" db="EMBL/GenBank/DDBJ databases">
        <title>Qingshengfaniella alkalisoli gen. nov., sp. nov., isolated from saline soil.</title>
        <authorList>
            <person name="Xu L."/>
            <person name="Huang X.-X."/>
            <person name="Sun J.-Q."/>
        </authorList>
    </citation>
    <scope>NUCLEOTIDE SEQUENCE [LARGE SCALE GENOMIC DNA]</scope>
    <source>
        <strain evidence="6 7">DSM 27279</strain>
    </source>
</reference>
<dbReference type="EC" id="4.2.1.17" evidence="6"/>
<accession>A0A556AGL3</accession>
<dbReference type="PANTHER" id="PTHR11941">
    <property type="entry name" value="ENOYL-COA HYDRATASE-RELATED"/>
    <property type="match status" value="1"/>
</dbReference>
<evidence type="ECO:0000256" key="2">
    <source>
        <dbReference type="ARBA" id="ARBA00023098"/>
    </source>
</evidence>
<dbReference type="CDD" id="cd06558">
    <property type="entry name" value="crotonase-like"/>
    <property type="match status" value="1"/>
</dbReference>
<organism evidence="6 7">
    <name type="scientific">Verticiella sediminum</name>
    <dbReference type="NCBI Taxonomy" id="1247510"/>
    <lineage>
        <taxon>Bacteria</taxon>
        <taxon>Pseudomonadati</taxon>
        <taxon>Pseudomonadota</taxon>
        <taxon>Betaproteobacteria</taxon>
        <taxon>Burkholderiales</taxon>
        <taxon>Alcaligenaceae</taxon>
        <taxon>Verticiella</taxon>
    </lineage>
</organism>
<evidence type="ECO:0000313" key="6">
    <source>
        <dbReference type="EMBL" id="TSH92026.1"/>
    </source>
</evidence>
<dbReference type="InterPro" id="IPR014748">
    <property type="entry name" value="Enoyl-CoA_hydra_C"/>
</dbReference>
<dbReference type="PROSITE" id="PS00166">
    <property type="entry name" value="ENOYL_COA_HYDRATASE"/>
    <property type="match status" value="1"/>
</dbReference>
<keyword evidence="2" id="KW-0443">Lipid metabolism</keyword>
<evidence type="ECO:0000256" key="5">
    <source>
        <dbReference type="SAM" id="MobiDB-lite"/>
    </source>
</evidence>
<dbReference type="AlphaFoldDB" id="A0A556AGL3"/>
<evidence type="ECO:0000256" key="1">
    <source>
        <dbReference type="ARBA" id="ARBA00005254"/>
    </source>
</evidence>
<dbReference type="EMBL" id="VLTJ01000031">
    <property type="protein sequence ID" value="TSH92026.1"/>
    <property type="molecule type" value="Genomic_DNA"/>
</dbReference>
<proteinExistence type="inferred from homology"/>
<dbReference type="Gene3D" id="1.10.12.10">
    <property type="entry name" value="Lyase 2-enoyl-coa Hydratase, Chain A, domain 2"/>
    <property type="match status" value="1"/>
</dbReference>
<evidence type="ECO:0000313" key="7">
    <source>
        <dbReference type="Proteomes" id="UP000318405"/>
    </source>
</evidence>
<dbReference type="InterPro" id="IPR018376">
    <property type="entry name" value="Enoyl-CoA_hyd/isom_CS"/>
</dbReference>
<feature type="compositionally biased region" description="Basic and acidic residues" evidence="5">
    <location>
        <begin position="251"/>
        <end position="265"/>
    </location>
</feature>